<evidence type="ECO:0000313" key="2">
    <source>
        <dbReference type="Proteomes" id="UP000308600"/>
    </source>
</evidence>
<proteinExistence type="predicted"/>
<dbReference type="Proteomes" id="UP000308600">
    <property type="component" value="Unassembled WGS sequence"/>
</dbReference>
<gene>
    <name evidence="1" type="ORF">BDN72DRAFT_897270</name>
</gene>
<accession>A0ACD3AVW5</accession>
<evidence type="ECO:0000313" key="1">
    <source>
        <dbReference type="EMBL" id="TFK69492.1"/>
    </source>
</evidence>
<organism evidence="1 2">
    <name type="scientific">Pluteus cervinus</name>
    <dbReference type="NCBI Taxonomy" id="181527"/>
    <lineage>
        <taxon>Eukaryota</taxon>
        <taxon>Fungi</taxon>
        <taxon>Dikarya</taxon>
        <taxon>Basidiomycota</taxon>
        <taxon>Agaricomycotina</taxon>
        <taxon>Agaricomycetes</taxon>
        <taxon>Agaricomycetidae</taxon>
        <taxon>Agaricales</taxon>
        <taxon>Pluteineae</taxon>
        <taxon>Pluteaceae</taxon>
        <taxon>Pluteus</taxon>
    </lineage>
</organism>
<dbReference type="EMBL" id="ML208330">
    <property type="protein sequence ID" value="TFK69492.1"/>
    <property type="molecule type" value="Genomic_DNA"/>
</dbReference>
<keyword evidence="2" id="KW-1185">Reference proteome</keyword>
<feature type="non-terminal residue" evidence="1">
    <location>
        <position position="78"/>
    </location>
</feature>
<sequence>MLSKLLVAFVTLSAALGALASPTGYPSTTGDDGYAVPDVYTPDVDSTTTNYPPTDVWAPNVDYPTADYPSTDSYDTDP</sequence>
<protein>
    <submittedName>
        <fullName evidence="1">Uncharacterized protein</fullName>
    </submittedName>
</protein>
<name>A0ACD3AVW5_9AGAR</name>
<reference evidence="1 2" key="1">
    <citation type="journal article" date="2019" name="Nat. Ecol. Evol.">
        <title>Megaphylogeny resolves global patterns of mushroom evolution.</title>
        <authorList>
            <person name="Varga T."/>
            <person name="Krizsan K."/>
            <person name="Foldi C."/>
            <person name="Dima B."/>
            <person name="Sanchez-Garcia M."/>
            <person name="Sanchez-Ramirez S."/>
            <person name="Szollosi G.J."/>
            <person name="Szarkandi J.G."/>
            <person name="Papp V."/>
            <person name="Albert L."/>
            <person name="Andreopoulos W."/>
            <person name="Angelini C."/>
            <person name="Antonin V."/>
            <person name="Barry K.W."/>
            <person name="Bougher N.L."/>
            <person name="Buchanan P."/>
            <person name="Buyck B."/>
            <person name="Bense V."/>
            <person name="Catcheside P."/>
            <person name="Chovatia M."/>
            <person name="Cooper J."/>
            <person name="Damon W."/>
            <person name="Desjardin D."/>
            <person name="Finy P."/>
            <person name="Geml J."/>
            <person name="Haridas S."/>
            <person name="Hughes K."/>
            <person name="Justo A."/>
            <person name="Karasinski D."/>
            <person name="Kautmanova I."/>
            <person name="Kiss B."/>
            <person name="Kocsube S."/>
            <person name="Kotiranta H."/>
            <person name="LaButti K.M."/>
            <person name="Lechner B.E."/>
            <person name="Liimatainen K."/>
            <person name="Lipzen A."/>
            <person name="Lukacs Z."/>
            <person name="Mihaltcheva S."/>
            <person name="Morgado L.N."/>
            <person name="Niskanen T."/>
            <person name="Noordeloos M.E."/>
            <person name="Ohm R.A."/>
            <person name="Ortiz-Santana B."/>
            <person name="Ovrebo C."/>
            <person name="Racz N."/>
            <person name="Riley R."/>
            <person name="Savchenko A."/>
            <person name="Shiryaev A."/>
            <person name="Soop K."/>
            <person name="Spirin V."/>
            <person name="Szebenyi C."/>
            <person name="Tomsovsky M."/>
            <person name="Tulloss R.E."/>
            <person name="Uehling J."/>
            <person name="Grigoriev I.V."/>
            <person name="Vagvolgyi C."/>
            <person name="Papp T."/>
            <person name="Martin F.M."/>
            <person name="Miettinen O."/>
            <person name="Hibbett D.S."/>
            <person name="Nagy L.G."/>
        </authorList>
    </citation>
    <scope>NUCLEOTIDE SEQUENCE [LARGE SCALE GENOMIC DNA]</scope>
    <source>
        <strain evidence="1 2">NL-1719</strain>
    </source>
</reference>